<name>A0AAD1U1C6_EUPCR</name>
<evidence type="ECO:0000256" key="4">
    <source>
        <dbReference type="SAM" id="MobiDB-lite"/>
    </source>
</evidence>
<dbReference type="GO" id="GO:0015631">
    <property type="term" value="F:tubulin binding"/>
    <property type="evidence" value="ECO:0007669"/>
    <property type="project" value="TreeGrafter"/>
</dbReference>
<keyword evidence="6" id="KW-1185">Reference proteome</keyword>
<feature type="compositionally biased region" description="Basic and acidic residues" evidence="4">
    <location>
        <begin position="492"/>
        <end position="504"/>
    </location>
</feature>
<dbReference type="PROSITE" id="PS51221">
    <property type="entry name" value="TTL"/>
    <property type="match status" value="1"/>
</dbReference>
<feature type="region of interest" description="Disordered" evidence="4">
    <location>
        <begin position="653"/>
        <end position="673"/>
    </location>
</feature>
<dbReference type="EMBL" id="CAMPGE010001312">
    <property type="protein sequence ID" value="CAI2360093.1"/>
    <property type="molecule type" value="Genomic_DNA"/>
</dbReference>
<keyword evidence="3" id="KW-0067">ATP-binding</keyword>
<dbReference type="GO" id="GO:0036064">
    <property type="term" value="C:ciliary basal body"/>
    <property type="evidence" value="ECO:0007669"/>
    <property type="project" value="TreeGrafter"/>
</dbReference>
<dbReference type="GO" id="GO:0005524">
    <property type="term" value="F:ATP binding"/>
    <property type="evidence" value="ECO:0007669"/>
    <property type="project" value="UniProtKB-KW"/>
</dbReference>
<feature type="region of interest" description="Disordered" evidence="4">
    <location>
        <begin position="484"/>
        <end position="504"/>
    </location>
</feature>
<keyword evidence="1" id="KW-0436">Ligase</keyword>
<evidence type="ECO:0000313" key="5">
    <source>
        <dbReference type="EMBL" id="CAI2360093.1"/>
    </source>
</evidence>
<evidence type="ECO:0000313" key="6">
    <source>
        <dbReference type="Proteomes" id="UP001295684"/>
    </source>
</evidence>
<dbReference type="Pfam" id="PF03133">
    <property type="entry name" value="TTL"/>
    <property type="match status" value="1"/>
</dbReference>
<reference evidence="5" key="1">
    <citation type="submission" date="2023-07" db="EMBL/GenBank/DDBJ databases">
        <authorList>
            <consortium name="AG Swart"/>
            <person name="Singh M."/>
            <person name="Singh A."/>
            <person name="Seah K."/>
            <person name="Emmerich C."/>
        </authorList>
    </citation>
    <scope>NUCLEOTIDE SEQUENCE</scope>
    <source>
        <strain evidence="5">DP1</strain>
    </source>
</reference>
<dbReference type="AlphaFoldDB" id="A0AAD1U1C6"/>
<proteinExistence type="predicted"/>
<gene>
    <name evidence="5" type="ORF">ECRASSUSDP1_LOCUS1391</name>
</gene>
<comment type="caution">
    <text evidence="5">The sequence shown here is derived from an EMBL/GenBank/DDBJ whole genome shotgun (WGS) entry which is preliminary data.</text>
</comment>
<feature type="region of interest" description="Disordered" evidence="4">
    <location>
        <begin position="19"/>
        <end position="38"/>
    </location>
</feature>
<dbReference type="GO" id="GO:0070740">
    <property type="term" value="F:tubulin-glutamic acid ligase activity"/>
    <property type="evidence" value="ECO:0007669"/>
    <property type="project" value="TreeGrafter"/>
</dbReference>
<evidence type="ECO:0000256" key="3">
    <source>
        <dbReference type="ARBA" id="ARBA00022840"/>
    </source>
</evidence>
<accession>A0AAD1U1C6</accession>
<evidence type="ECO:0000256" key="2">
    <source>
        <dbReference type="ARBA" id="ARBA00022741"/>
    </source>
</evidence>
<protein>
    <submittedName>
        <fullName evidence="5">Uncharacterized protein</fullName>
    </submittedName>
</protein>
<keyword evidence="2" id="KW-0547">Nucleotide-binding</keyword>
<dbReference type="Gene3D" id="3.30.470.20">
    <property type="entry name" value="ATP-grasp fold, B domain"/>
    <property type="match status" value="1"/>
</dbReference>
<dbReference type="SUPFAM" id="SSF56059">
    <property type="entry name" value="Glutathione synthetase ATP-binding domain-like"/>
    <property type="match status" value="1"/>
</dbReference>
<dbReference type="PANTHER" id="PTHR12241:SF147">
    <property type="entry name" value="TUBULIN POLYGLUTAMYLASE TTLL7"/>
    <property type="match status" value="1"/>
</dbReference>
<dbReference type="InterPro" id="IPR004344">
    <property type="entry name" value="TTL/TTLL_fam"/>
</dbReference>
<organism evidence="5 6">
    <name type="scientific">Euplotes crassus</name>
    <dbReference type="NCBI Taxonomy" id="5936"/>
    <lineage>
        <taxon>Eukaryota</taxon>
        <taxon>Sar</taxon>
        <taxon>Alveolata</taxon>
        <taxon>Ciliophora</taxon>
        <taxon>Intramacronucleata</taxon>
        <taxon>Spirotrichea</taxon>
        <taxon>Hypotrichia</taxon>
        <taxon>Euplotida</taxon>
        <taxon>Euplotidae</taxon>
        <taxon>Moneuplotes</taxon>
    </lineage>
</organism>
<evidence type="ECO:0000256" key="1">
    <source>
        <dbReference type="ARBA" id="ARBA00022598"/>
    </source>
</evidence>
<sequence length="673" mass="78421">MNKFRYKTLPRHPATKIKAKNAKKTQKDLRNRIRPQSNRVDETDSKLLFHCKNCEYDVIKDIITRDYGFELTVDDNVDFDIIWHNTGLKSKDIKRLKSHQKYNHFPGMYQLANKNNLGRNLMKMNKMHPEEYNFFPKTWVLPNDFSEFLKYYKKNEGKTYIIKPAMLSQGKGIFLTQNCDDINPRQNAVIQEYIDDPFLVDNLKFDIRLYVFVTSVDPLRIYLFDEGLVRFATEEYQAPTEENMKNIYIHLTNYSLNKKNKNFVVDDENGEKGYKRPLKQFWASLKKTGIDTDVIHEEIKDIIVKTFLAVQPQLSHEYKSCISDDLDGTNCFEILGFDIMLDEKLDPILIEINHAPAFGTDSNIDFTCKSKLIRDSFRMLNMSLKRKQKVKKERNKISKNRLLNLKKEYPTMDNRETKRLVNTSRHKYEMDAKGNYELLYPILTKTGEIIPDIGDNYSVSCFSRLSTKSASVTSSMNEEFKKFQNEQSNLNDEPKPEEATKNLSEEEKLAKKYKNFAQDAFQVWDDLMNGCYRTRTRFLVSEDPELRTSKKSGLGSSSKRIDLSAKRVIRNKEVPKSNFVKTNIRNKRSTFHQPQRQKNSSCVIFGQKSISITTDLSSRRTSQGDLKSVAEGNGCLPIISEGKFKLKGREAFHQKERIPQSSKHSLPKLPKVL</sequence>
<dbReference type="PANTHER" id="PTHR12241">
    <property type="entry name" value="TUBULIN POLYGLUTAMYLASE"/>
    <property type="match status" value="1"/>
</dbReference>
<dbReference type="GO" id="GO:0000226">
    <property type="term" value="P:microtubule cytoskeleton organization"/>
    <property type="evidence" value="ECO:0007669"/>
    <property type="project" value="TreeGrafter"/>
</dbReference>
<dbReference type="Proteomes" id="UP001295684">
    <property type="component" value="Unassembled WGS sequence"/>
</dbReference>